<feature type="region of interest" description="Disordered" evidence="1">
    <location>
        <begin position="1"/>
        <end position="61"/>
    </location>
</feature>
<dbReference type="AlphaFoldDB" id="A0A0V1DQZ7"/>
<gene>
    <name evidence="2" type="ORF">T4A_7697</name>
</gene>
<evidence type="ECO:0000313" key="3">
    <source>
        <dbReference type="Proteomes" id="UP000054632"/>
    </source>
</evidence>
<reference evidence="2 3" key="1">
    <citation type="submission" date="2015-01" db="EMBL/GenBank/DDBJ databases">
        <title>Evolution of Trichinella species and genotypes.</title>
        <authorList>
            <person name="Korhonen P.K."/>
            <person name="Edoardo P."/>
            <person name="Giuseppe L.R."/>
            <person name="Gasser R.B."/>
        </authorList>
    </citation>
    <scope>NUCLEOTIDE SEQUENCE [LARGE SCALE GENOMIC DNA]</scope>
    <source>
        <strain evidence="2">ISS13</strain>
    </source>
</reference>
<feature type="compositionally biased region" description="Basic and acidic residues" evidence="1">
    <location>
        <begin position="1"/>
        <end position="14"/>
    </location>
</feature>
<evidence type="ECO:0000313" key="2">
    <source>
        <dbReference type="EMBL" id="KRY63991.1"/>
    </source>
</evidence>
<protein>
    <submittedName>
        <fullName evidence="2">Uncharacterized protein</fullName>
    </submittedName>
</protein>
<name>A0A0V1DQZ7_TRIPS</name>
<dbReference type="EMBL" id="JYDR01000726">
    <property type="protein sequence ID" value="KRY63991.1"/>
    <property type="molecule type" value="Genomic_DNA"/>
</dbReference>
<proteinExistence type="predicted"/>
<dbReference type="Proteomes" id="UP000054632">
    <property type="component" value="Unassembled WGS sequence"/>
</dbReference>
<evidence type="ECO:0000256" key="1">
    <source>
        <dbReference type="SAM" id="MobiDB-lite"/>
    </source>
</evidence>
<organism evidence="2 3">
    <name type="scientific">Trichinella pseudospiralis</name>
    <name type="common">Parasitic roundworm</name>
    <dbReference type="NCBI Taxonomy" id="6337"/>
    <lineage>
        <taxon>Eukaryota</taxon>
        <taxon>Metazoa</taxon>
        <taxon>Ecdysozoa</taxon>
        <taxon>Nematoda</taxon>
        <taxon>Enoplea</taxon>
        <taxon>Dorylaimia</taxon>
        <taxon>Trichinellida</taxon>
        <taxon>Trichinellidae</taxon>
        <taxon>Trichinella</taxon>
    </lineage>
</organism>
<comment type="caution">
    <text evidence="2">The sequence shown here is derived from an EMBL/GenBank/DDBJ whole genome shotgun (WGS) entry which is preliminary data.</text>
</comment>
<sequence length="61" mass="6614">MESTVVEREAEIKGKAPANTCPSPNDEGRANSLAEETDEPARGSGSLQYNAKCKRFKDNSK</sequence>
<accession>A0A0V1DQZ7</accession>